<dbReference type="RefSeq" id="WP_069834824.1">
    <property type="nucleotide sequence ID" value="NZ_MDGQ01000004.1"/>
</dbReference>
<dbReference type="InterPro" id="IPR028994">
    <property type="entry name" value="Integrin_alpha_N"/>
</dbReference>
<dbReference type="Pfam" id="PF13517">
    <property type="entry name" value="FG-GAP_3"/>
    <property type="match status" value="2"/>
</dbReference>
<feature type="domain" description="ASPIC/UnbV" evidence="3">
    <location>
        <begin position="655"/>
        <end position="722"/>
    </location>
</feature>
<organism evidence="4 5">
    <name type="scientific">Roseivirga misakiensis</name>
    <dbReference type="NCBI Taxonomy" id="1563681"/>
    <lineage>
        <taxon>Bacteria</taxon>
        <taxon>Pseudomonadati</taxon>
        <taxon>Bacteroidota</taxon>
        <taxon>Cytophagia</taxon>
        <taxon>Cytophagales</taxon>
        <taxon>Roseivirgaceae</taxon>
        <taxon>Roseivirga</taxon>
    </lineage>
</organism>
<gene>
    <name evidence="4" type="ORF">BFP71_07265</name>
</gene>
<protein>
    <recommendedName>
        <fullName evidence="3">ASPIC/UnbV domain-containing protein</fullName>
    </recommendedName>
</protein>
<dbReference type="SUPFAM" id="SSF69318">
    <property type="entry name" value="Integrin alpha N-terminal domain"/>
    <property type="match status" value="1"/>
</dbReference>
<dbReference type="STRING" id="1563681.BFP71_07265"/>
<evidence type="ECO:0000256" key="1">
    <source>
        <dbReference type="ARBA" id="ARBA00022729"/>
    </source>
</evidence>
<dbReference type="AlphaFoldDB" id="A0A1E5T3H3"/>
<name>A0A1E5T3H3_9BACT</name>
<dbReference type="Gene3D" id="2.130.10.130">
    <property type="entry name" value="Integrin alpha, N-terminal"/>
    <property type="match status" value="1"/>
</dbReference>
<keyword evidence="1 2" id="KW-0732">Signal</keyword>
<feature type="chain" id="PRO_5009185985" description="ASPIC/UnbV domain-containing protein" evidence="2">
    <location>
        <begin position="24"/>
        <end position="754"/>
    </location>
</feature>
<evidence type="ECO:0000313" key="4">
    <source>
        <dbReference type="EMBL" id="OEK05906.1"/>
    </source>
</evidence>
<accession>A0A1E5T3H3</accession>
<dbReference type="InterPro" id="IPR027039">
    <property type="entry name" value="Crtac1"/>
</dbReference>
<sequence length="754" mass="83967">MRGRFFILILATLLLAYSCGSEAVKKEASENQYMIDLLDEQHGKVNPLDLQYYYNTKRANAYDSMRKAKGPASSDYMLLTYWYFRETLNSGNTEKAILGIEDFKKELAAKNKTLSAQDESFFNRLLAVSYIRLGEQENCIINHSSASCILPIQADGIHTKTQGSEKAIEVLEDMLKKSPNDLELRWLLNISYQTLGRYPDDVPTEHLIPIESFSAQNDLDIPRFTDMAPNLGVATRGLAGGSITEDFNNDGLLDVLVTSSGFTESDQMRYYVNNGKGGFDDMTSTAGLDGLVGGLNCVQTDYNNDGFVDIFVMRGGWFGEWGKHPNSLLRNNGDNTFTDVTKEAGILSFNPTQTSVWADFNNDGWVDVFIGNETNVDRRNLTRDSKFKIHEAEFYLNKKDGTFANIASSIGLRFTSLIKGATAIDANNDNLMDLYVSIMGGQNKLLINQGDLKFKDETIAYNAPEPFVSFPVGSFDYNNDGFEDLFICGYSTSNNTLSYETAYELLGNRPSAALPKLYRNNGDGSFTDVTKEAKMNHSIYGMGFNYGDLDNDGFLDIYFGTGDPSFESIIPNRMFKNIDGKYFEEVTFQGGFSNIQKGHGISWADMDNDGDQDIYITMGGAHEGDVYQNLLLVNPMSENNWINIQLVGETSNKKAIGAKVHIVTSNQQHIYRTVSSGASFGGNSYDLEIGLGNANQIDLIEVTWPSTGKTQTFNKIEINTHVKIMESGSTIEKRTVPKINFAMDANMVSQHEHE</sequence>
<dbReference type="InterPro" id="IPR013517">
    <property type="entry name" value="FG-GAP"/>
</dbReference>
<dbReference type="PROSITE" id="PS51257">
    <property type="entry name" value="PROKAR_LIPOPROTEIN"/>
    <property type="match status" value="1"/>
</dbReference>
<evidence type="ECO:0000256" key="2">
    <source>
        <dbReference type="SAM" id="SignalP"/>
    </source>
</evidence>
<dbReference type="PANTHER" id="PTHR16026:SF0">
    <property type="entry name" value="CARTILAGE ACIDIC PROTEIN 1"/>
    <property type="match status" value="1"/>
</dbReference>
<evidence type="ECO:0000259" key="3">
    <source>
        <dbReference type="Pfam" id="PF07593"/>
    </source>
</evidence>
<keyword evidence="5" id="KW-1185">Reference proteome</keyword>
<dbReference type="InterPro" id="IPR011519">
    <property type="entry name" value="UnbV_ASPIC"/>
</dbReference>
<dbReference type="EMBL" id="MDGQ01000004">
    <property type="protein sequence ID" value="OEK05906.1"/>
    <property type="molecule type" value="Genomic_DNA"/>
</dbReference>
<feature type="signal peptide" evidence="2">
    <location>
        <begin position="1"/>
        <end position="23"/>
    </location>
</feature>
<reference evidence="4 5" key="1">
    <citation type="submission" date="2016-08" db="EMBL/GenBank/DDBJ databases">
        <title>Draft genome of Fabibacter sp. strain SK-8.</title>
        <authorList>
            <person name="Wong S.-K."/>
            <person name="Hamasaki K."/>
            <person name="Yoshizawa S."/>
        </authorList>
    </citation>
    <scope>NUCLEOTIDE SEQUENCE [LARGE SCALE GENOMIC DNA]</scope>
    <source>
        <strain evidence="4 5">SK-8</strain>
    </source>
</reference>
<proteinExistence type="predicted"/>
<dbReference type="PANTHER" id="PTHR16026">
    <property type="entry name" value="CARTILAGE ACIDIC PROTEIN 1"/>
    <property type="match status" value="1"/>
</dbReference>
<dbReference type="Pfam" id="PF07593">
    <property type="entry name" value="UnbV_ASPIC"/>
    <property type="match status" value="1"/>
</dbReference>
<evidence type="ECO:0000313" key="5">
    <source>
        <dbReference type="Proteomes" id="UP000095552"/>
    </source>
</evidence>
<dbReference type="Proteomes" id="UP000095552">
    <property type="component" value="Unassembled WGS sequence"/>
</dbReference>
<comment type="caution">
    <text evidence="4">The sequence shown here is derived from an EMBL/GenBank/DDBJ whole genome shotgun (WGS) entry which is preliminary data.</text>
</comment>
<dbReference type="OrthoDB" id="1488345at2"/>